<dbReference type="EMBL" id="MTCZ01000111">
    <property type="protein sequence ID" value="OWP83463.1"/>
    <property type="molecule type" value="Genomic_DNA"/>
</dbReference>
<organism evidence="2 3">
    <name type="scientific">Flavobacterium davisii</name>
    <dbReference type="NCBI Taxonomy" id="2906077"/>
    <lineage>
        <taxon>Bacteria</taxon>
        <taxon>Pseudomonadati</taxon>
        <taxon>Bacteroidota</taxon>
        <taxon>Flavobacteriia</taxon>
        <taxon>Flavobacteriales</taxon>
        <taxon>Flavobacteriaceae</taxon>
        <taxon>Flavobacterium</taxon>
    </lineage>
</organism>
<feature type="domain" description="Transposase IS200-like" evidence="1">
    <location>
        <begin position="21"/>
        <end position="229"/>
    </location>
</feature>
<evidence type="ECO:0000313" key="2">
    <source>
        <dbReference type="EMBL" id="OWP83463.1"/>
    </source>
</evidence>
<comment type="caution">
    <text evidence="2">The sequence shown here is derived from an EMBL/GenBank/DDBJ whole genome shotgun (WGS) entry which is preliminary data.</text>
</comment>
<sequence>MPYNPNIHHRKSIRLKGYDYAQAGLYFITLCCQDRASLFGHIENGKMILNSFGEIALAEWYHTEQVRDNCVIHESVVMPNHMHGIIEITHKKGTEDEIGKFQSPSQTIGSIIRGYKIATIKKIKDLILENNINNSSGELDSASNKGELDFASNKGELDFALNKGELDFALNKGELQFALSTGELQFAPTTAPTEIIKSLDFKIWQRNYWEHIIRNENAYHRISNYIINNPQKWENDKLKKQNGKL</sequence>
<dbReference type="InterPro" id="IPR036515">
    <property type="entry name" value="Transposase_17_sf"/>
</dbReference>
<protein>
    <recommendedName>
        <fullName evidence="1">Transposase IS200-like domain-containing protein</fullName>
    </recommendedName>
</protein>
<dbReference type="PANTHER" id="PTHR36966">
    <property type="entry name" value="REP-ASSOCIATED TYROSINE TRANSPOSASE"/>
    <property type="match status" value="1"/>
</dbReference>
<proteinExistence type="predicted"/>
<reference evidence="2 3" key="1">
    <citation type="journal article" date="2017" name="Infect. Genet. Evol.">
        <title>Comparative genome analysis of fish pathogen Flavobacterium columnare reveals extensive sequence diversity within the species.</title>
        <authorList>
            <person name="Kayansamruaj P."/>
            <person name="Dong H.T."/>
            <person name="Hirono I."/>
            <person name="Kondo H."/>
            <person name="Senapin S."/>
            <person name="Rodkhum C."/>
        </authorList>
    </citation>
    <scope>NUCLEOTIDE SEQUENCE [LARGE SCALE GENOMIC DNA]</scope>
    <source>
        <strain evidence="2 3">1215</strain>
    </source>
</reference>
<dbReference type="PANTHER" id="PTHR36966:SF1">
    <property type="entry name" value="REP-ASSOCIATED TYROSINE TRANSPOSASE"/>
    <property type="match status" value="1"/>
</dbReference>
<dbReference type="Proteomes" id="UP000197768">
    <property type="component" value="Unassembled WGS sequence"/>
</dbReference>
<evidence type="ECO:0000313" key="3">
    <source>
        <dbReference type="Proteomes" id="UP000197768"/>
    </source>
</evidence>
<dbReference type="SUPFAM" id="SSF143422">
    <property type="entry name" value="Transposase IS200-like"/>
    <property type="match status" value="2"/>
</dbReference>
<dbReference type="GO" id="GO:0006313">
    <property type="term" value="P:DNA transposition"/>
    <property type="evidence" value="ECO:0007669"/>
    <property type="project" value="InterPro"/>
</dbReference>
<gene>
    <name evidence="2" type="ORF">BWK59_10365</name>
</gene>
<dbReference type="GO" id="GO:0043565">
    <property type="term" value="F:sequence-specific DNA binding"/>
    <property type="evidence" value="ECO:0007669"/>
    <property type="project" value="TreeGrafter"/>
</dbReference>
<dbReference type="InterPro" id="IPR002686">
    <property type="entry name" value="Transposase_17"/>
</dbReference>
<dbReference type="AlphaFoldDB" id="A0A246GH48"/>
<name>A0A246GH48_9FLAO</name>
<dbReference type="SMART" id="SM01321">
    <property type="entry name" value="Y1_Tnp"/>
    <property type="match status" value="1"/>
</dbReference>
<dbReference type="GO" id="GO:0004803">
    <property type="term" value="F:transposase activity"/>
    <property type="evidence" value="ECO:0007669"/>
    <property type="project" value="InterPro"/>
</dbReference>
<dbReference type="InterPro" id="IPR052715">
    <property type="entry name" value="RAYT_transposase"/>
</dbReference>
<accession>A0A246GH48</accession>
<dbReference type="Gene3D" id="3.30.70.1290">
    <property type="entry name" value="Transposase IS200-like"/>
    <property type="match status" value="1"/>
</dbReference>
<evidence type="ECO:0000259" key="1">
    <source>
        <dbReference type="SMART" id="SM01321"/>
    </source>
</evidence>
<dbReference type="RefSeq" id="WP_088393635.1">
    <property type="nucleotide sequence ID" value="NZ_MTCZ01000111.1"/>
</dbReference>